<dbReference type="PANTHER" id="PTHR46366:SF1">
    <property type="entry name" value="PDZ DOMAIN-CONTAINING PROTEIN C1685.05"/>
    <property type="match status" value="1"/>
</dbReference>
<dbReference type="PANTHER" id="PTHR46366">
    <property type="entry name" value="PRO-APOPTOTIC SERINE PROTEASE NMA111"/>
    <property type="match status" value="1"/>
</dbReference>
<accession>A0A438EAY8</accession>
<reference evidence="1 2" key="1">
    <citation type="journal article" date="2018" name="PLoS Genet.">
        <title>Population sequencing reveals clonal diversity and ancestral inbreeding in the grapevine cultivar Chardonnay.</title>
        <authorList>
            <person name="Roach M.J."/>
            <person name="Johnson D.L."/>
            <person name="Bohlmann J."/>
            <person name="van Vuuren H.J."/>
            <person name="Jones S.J."/>
            <person name="Pretorius I.S."/>
            <person name="Schmidt S.A."/>
            <person name="Borneman A.R."/>
        </authorList>
    </citation>
    <scope>NUCLEOTIDE SEQUENCE [LARGE SCALE GENOMIC DNA]</scope>
    <source>
        <strain evidence="2">cv. Chardonnay</strain>
        <tissue evidence="1">Leaf</tissue>
    </source>
</reference>
<dbReference type="Proteomes" id="UP000288805">
    <property type="component" value="Unassembled WGS sequence"/>
</dbReference>
<comment type="caution">
    <text evidence="1">The sequence shown here is derived from an EMBL/GenBank/DDBJ whole genome shotgun (WGS) entry which is preliminary data.</text>
</comment>
<protein>
    <submittedName>
        <fullName evidence="1">Protease Do-like 7</fullName>
    </submittedName>
</protein>
<evidence type="ECO:0000313" key="1">
    <source>
        <dbReference type="EMBL" id="RVW44844.1"/>
    </source>
</evidence>
<dbReference type="GO" id="GO:0006508">
    <property type="term" value="P:proteolysis"/>
    <property type="evidence" value="ECO:0007669"/>
    <property type="project" value="UniProtKB-KW"/>
</dbReference>
<name>A0A438EAY8_VITVI</name>
<keyword evidence="1" id="KW-0378">Hydrolase</keyword>
<keyword evidence="1" id="KW-0645">Protease</keyword>
<proteinExistence type="predicted"/>
<dbReference type="EMBL" id="QGNW01001341">
    <property type="protein sequence ID" value="RVW44844.1"/>
    <property type="molecule type" value="Genomic_DNA"/>
</dbReference>
<sequence>MGDPLERLGSEEVIRMESCMKEELYMEIDPPFQENVTTAKDWKKALNTVVPMVVLRTTTCRAFDTEAVGASYALGPVIAEAMFVNREEIPVYSIYRDPVHPVLMVIGLILLNGEDWFDGDVLACFSLLYASEQTNACLLSTCCTENLS</sequence>
<gene>
    <name evidence="1" type="primary">DEGP7_0</name>
    <name evidence="1" type="ORF">CK203_087097</name>
</gene>
<dbReference type="AlphaFoldDB" id="A0A438EAY8"/>
<dbReference type="GO" id="GO:0008233">
    <property type="term" value="F:peptidase activity"/>
    <property type="evidence" value="ECO:0007669"/>
    <property type="project" value="UniProtKB-KW"/>
</dbReference>
<evidence type="ECO:0000313" key="2">
    <source>
        <dbReference type="Proteomes" id="UP000288805"/>
    </source>
</evidence>
<organism evidence="1 2">
    <name type="scientific">Vitis vinifera</name>
    <name type="common">Grape</name>
    <dbReference type="NCBI Taxonomy" id="29760"/>
    <lineage>
        <taxon>Eukaryota</taxon>
        <taxon>Viridiplantae</taxon>
        <taxon>Streptophyta</taxon>
        <taxon>Embryophyta</taxon>
        <taxon>Tracheophyta</taxon>
        <taxon>Spermatophyta</taxon>
        <taxon>Magnoliopsida</taxon>
        <taxon>eudicotyledons</taxon>
        <taxon>Gunneridae</taxon>
        <taxon>Pentapetalae</taxon>
        <taxon>rosids</taxon>
        <taxon>Vitales</taxon>
        <taxon>Vitaceae</taxon>
        <taxon>Viteae</taxon>
        <taxon>Vitis</taxon>
    </lineage>
</organism>